<dbReference type="EMBL" id="JACJQH010000016">
    <property type="protein sequence ID" value="MBD2196297.1"/>
    <property type="molecule type" value="Genomic_DNA"/>
</dbReference>
<keyword evidence="2" id="KW-0472">Membrane</keyword>
<evidence type="ECO:0008006" key="5">
    <source>
        <dbReference type="Google" id="ProtNLM"/>
    </source>
</evidence>
<name>A0ABR8ACN9_9CYAN</name>
<comment type="caution">
    <text evidence="3">The sequence shown here is derived from an EMBL/GenBank/DDBJ whole genome shotgun (WGS) entry which is preliminary data.</text>
</comment>
<keyword evidence="2" id="KW-0812">Transmembrane</keyword>
<feature type="transmembrane region" description="Helical" evidence="2">
    <location>
        <begin position="6"/>
        <end position="23"/>
    </location>
</feature>
<dbReference type="Proteomes" id="UP000658514">
    <property type="component" value="Unassembled WGS sequence"/>
</dbReference>
<keyword evidence="2" id="KW-1133">Transmembrane helix</keyword>
<reference evidence="3 4" key="1">
    <citation type="journal article" date="2020" name="ISME J.">
        <title>Comparative genomics reveals insights into cyanobacterial evolution and habitat adaptation.</title>
        <authorList>
            <person name="Chen M.Y."/>
            <person name="Teng W.K."/>
            <person name="Zhao L."/>
            <person name="Hu C.X."/>
            <person name="Zhou Y.K."/>
            <person name="Han B.P."/>
            <person name="Song L.R."/>
            <person name="Shu W.S."/>
        </authorList>
    </citation>
    <scope>NUCLEOTIDE SEQUENCE [LARGE SCALE GENOMIC DNA]</scope>
    <source>
        <strain evidence="3 4">FACHB-288</strain>
    </source>
</reference>
<organism evidence="3 4">
    <name type="scientific">Calothrix parietina FACHB-288</name>
    <dbReference type="NCBI Taxonomy" id="2692896"/>
    <lineage>
        <taxon>Bacteria</taxon>
        <taxon>Bacillati</taxon>
        <taxon>Cyanobacteriota</taxon>
        <taxon>Cyanophyceae</taxon>
        <taxon>Nostocales</taxon>
        <taxon>Calotrichaceae</taxon>
        <taxon>Calothrix</taxon>
    </lineage>
</organism>
<evidence type="ECO:0000256" key="2">
    <source>
        <dbReference type="SAM" id="Phobius"/>
    </source>
</evidence>
<evidence type="ECO:0000256" key="1">
    <source>
        <dbReference type="SAM" id="Coils"/>
    </source>
</evidence>
<feature type="transmembrane region" description="Helical" evidence="2">
    <location>
        <begin position="30"/>
        <end position="48"/>
    </location>
</feature>
<feature type="transmembrane region" description="Helical" evidence="2">
    <location>
        <begin position="120"/>
        <end position="140"/>
    </location>
</feature>
<sequence>MNQLSIRSGVLIIGAVLLLLYLIKPSSIPWFPYLIVLGFVTLTIKSTIDGVRLKKNLLQQVDTIEQKIQAELVQKVQGISKYQLEKINKVALIEKRCSENPELKIWERHKRSYQLLPNSLLALGLLGTFLGITMNLFLIGRNTGGELQLQQALPDIIGSMAIAFVSSLAALAGSVFLTKFHPTYDLDLEKDKLLISLEDYLDNDFLLSQNQPTVVEKIEVLIKSIDKYSQSLNSFITTLPKSTQDFQNAVTAASNTLNTSANNFQAVANQSSQSMQTGANVLSSATNNLAKLTNTFSDITNSLRKSTNSFDNAIDKLQDYADNLEAIGQTLVNNSLQIQNLIQTNQQNLTQVSDRLVQNANTLSTSSQFFNTNVSQLTTSLTHHTGEVGTHNNRLQSLVGVIENTTQASQTNTTQLVSALNQNASLLNNQINQLQKITEKFEQNNQAMQHIQTNMTNLVTALARLQQS</sequence>
<keyword evidence="4" id="KW-1185">Reference proteome</keyword>
<proteinExistence type="predicted"/>
<feature type="coiled-coil region" evidence="1">
    <location>
        <begin position="417"/>
        <end position="447"/>
    </location>
</feature>
<protein>
    <recommendedName>
        <fullName evidence="5">MotA/TolQ/ExbB proton channel domain-containing protein</fullName>
    </recommendedName>
</protein>
<accession>A0ABR8ACN9</accession>
<evidence type="ECO:0000313" key="4">
    <source>
        <dbReference type="Proteomes" id="UP000658514"/>
    </source>
</evidence>
<gene>
    <name evidence="3" type="ORF">H6G24_12435</name>
</gene>
<evidence type="ECO:0000313" key="3">
    <source>
        <dbReference type="EMBL" id="MBD2196297.1"/>
    </source>
</evidence>
<dbReference type="RefSeq" id="WP_190541439.1">
    <property type="nucleotide sequence ID" value="NZ_CAWPNO010000047.1"/>
</dbReference>
<keyword evidence="1" id="KW-0175">Coiled coil</keyword>
<feature type="transmembrane region" description="Helical" evidence="2">
    <location>
        <begin position="152"/>
        <end position="177"/>
    </location>
</feature>